<proteinExistence type="predicted"/>
<dbReference type="PRINTS" id="PR00992">
    <property type="entry name" value="ALARACEMASE"/>
</dbReference>
<dbReference type="AlphaFoldDB" id="A0A9D1Z724"/>
<evidence type="ECO:0000313" key="5">
    <source>
        <dbReference type="EMBL" id="HIY73236.1"/>
    </source>
</evidence>
<gene>
    <name evidence="5" type="ORF">H9826_04590</name>
</gene>
<evidence type="ECO:0000256" key="1">
    <source>
        <dbReference type="ARBA" id="ARBA00001933"/>
    </source>
</evidence>
<dbReference type="GO" id="GO:0005829">
    <property type="term" value="C:cytosol"/>
    <property type="evidence" value="ECO:0007669"/>
    <property type="project" value="TreeGrafter"/>
</dbReference>
<dbReference type="InterPro" id="IPR011079">
    <property type="entry name" value="Ala_racemase_C"/>
</dbReference>
<reference evidence="5" key="2">
    <citation type="submission" date="2021-04" db="EMBL/GenBank/DDBJ databases">
        <authorList>
            <person name="Gilroy R."/>
        </authorList>
    </citation>
    <scope>NUCLEOTIDE SEQUENCE</scope>
    <source>
        <strain evidence="5">CHK33-7979</strain>
    </source>
</reference>
<keyword evidence="2" id="KW-0663">Pyridoxal phosphate</keyword>
<comment type="cofactor">
    <cofactor evidence="1">
        <name>pyridoxal 5'-phosphate</name>
        <dbReference type="ChEBI" id="CHEBI:597326"/>
    </cofactor>
</comment>
<dbReference type="EMBL" id="DXCX01000048">
    <property type="protein sequence ID" value="HIY73236.1"/>
    <property type="molecule type" value="Genomic_DNA"/>
</dbReference>
<protein>
    <submittedName>
        <fullName evidence="5">Alanine racemase</fullName>
        <ecNumber evidence="5">5.1.1.1</ecNumber>
    </submittedName>
</protein>
<dbReference type="GO" id="GO:0008784">
    <property type="term" value="F:alanine racemase activity"/>
    <property type="evidence" value="ECO:0007669"/>
    <property type="project" value="UniProtKB-EC"/>
</dbReference>
<keyword evidence="3 5" id="KW-0413">Isomerase</keyword>
<dbReference type="SUPFAM" id="SSF50621">
    <property type="entry name" value="Alanine racemase C-terminal domain-like"/>
    <property type="match status" value="1"/>
</dbReference>
<evidence type="ECO:0000259" key="4">
    <source>
        <dbReference type="SMART" id="SM01005"/>
    </source>
</evidence>
<dbReference type="InterPro" id="IPR000821">
    <property type="entry name" value="Ala_racemase"/>
</dbReference>
<dbReference type="SMART" id="SM01005">
    <property type="entry name" value="Ala_racemase_C"/>
    <property type="match status" value="1"/>
</dbReference>
<reference evidence="5" key="1">
    <citation type="journal article" date="2021" name="PeerJ">
        <title>Extensive microbial diversity within the chicken gut microbiome revealed by metagenomics and culture.</title>
        <authorList>
            <person name="Gilroy R."/>
            <person name="Ravi A."/>
            <person name="Getino M."/>
            <person name="Pursley I."/>
            <person name="Horton D.L."/>
            <person name="Alikhan N.F."/>
            <person name="Baker D."/>
            <person name="Gharbi K."/>
            <person name="Hall N."/>
            <person name="Watson M."/>
            <person name="Adriaenssens E.M."/>
            <person name="Foster-Nyarko E."/>
            <person name="Jarju S."/>
            <person name="Secka A."/>
            <person name="Antonio M."/>
            <person name="Oren A."/>
            <person name="Chaudhuri R.R."/>
            <person name="La Ragione R."/>
            <person name="Hildebrand F."/>
            <person name="Pallen M.J."/>
        </authorList>
    </citation>
    <scope>NUCLEOTIDE SEQUENCE</scope>
    <source>
        <strain evidence="5">CHK33-7979</strain>
    </source>
</reference>
<dbReference type="InterPro" id="IPR009006">
    <property type="entry name" value="Ala_racemase/Decarboxylase_C"/>
</dbReference>
<evidence type="ECO:0000256" key="2">
    <source>
        <dbReference type="ARBA" id="ARBA00022898"/>
    </source>
</evidence>
<dbReference type="PANTHER" id="PTHR30511">
    <property type="entry name" value="ALANINE RACEMASE"/>
    <property type="match status" value="1"/>
</dbReference>
<dbReference type="GO" id="GO:0030170">
    <property type="term" value="F:pyridoxal phosphate binding"/>
    <property type="evidence" value="ECO:0007669"/>
    <property type="project" value="TreeGrafter"/>
</dbReference>
<dbReference type="InterPro" id="IPR001608">
    <property type="entry name" value="Ala_racemase_N"/>
</dbReference>
<dbReference type="Pfam" id="PF00842">
    <property type="entry name" value="Ala_racemase_C"/>
    <property type="match status" value="1"/>
</dbReference>
<dbReference type="Pfam" id="PF01168">
    <property type="entry name" value="Ala_racemase_N"/>
    <property type="match status" value="1"/>
</dbReference>
<dbReference type="GO" id="GO:0030632">
    <property type="term" value="P:D-alanine biosynthetic process"/>
    <property type="evidence" value="ECO:0007669"/>
    <property type="project" value="TreeGrafter"/>
</dbReference>
<dbReference type="Proteomes" id="UP000886824">
    <property type="component" value="Unassembled WGS sequence"/>
</dbReference>
<evidence type="ECO:0000256" key="3">
    <source>
        <dbReference type="ARBA" id="ARBA00023235"/>
    </source>
</evidence>
<evidence type="ECO:0000313" key="6">
    <source>
        <dbReference type="Proteomes" id="UP000886824"/>
    </source>
</evidence>
<feature type="domain" description="Alanine racemase C-terminal" evidence="4">
    <location>
        <begin position="236"/>
        <end position="355"/>
    </location>
</feature>
<sequence length="355" mass="38463">MKTLVIEREAVRRNAAVIKEKAGSAAIYAVLTGDACGAGLVDLAKLLREEGIGRFAVSEPEEAAALRKAGLVDEEILMLRSTTDREELEELIDLNVVCTIGSYDTGVALNGLAEARSTVVEAHIQVDTGMGYGGFLVTEPEKVLSMYRYLPNVALSGIYTQIHAAGKKGREAAEQLALFQQVVEAVHAAGFETGTVHAAGSSTLMNYEFARLDAVRVGSAFLGRCRRSRGDGLTTVGTGEAAIEEVRWLPKGHTVGSSDLVRLKKPTRVAVVPVGYQNGLGVERPRETGLFAFLRAWRRGRRRWVRIGEQKARVIGQVGAIETLVDVTNLRCAPGDLAVFRVDPLYAKGLKRVYR</sequence>
<name>A0A9D1Z724_9FIRM</name>
<organism evidence="5 6">
    <name type="scientific">Candidatus Intestinimonas merdavium</name>
    <dbReference type="NCBI Taxonomy" id="2838622"/>
    <lineage>
        <taxon>Bacteria</taxon>
        <taxon>Bacillati</taxon>
        <taxon>Bacillota</taxon>
        <taxon>Clostridia</taxon>
        <taxon>Eubacteriales</taxon>
        <taxon>Intestinimonas</taxon>
    </lineage>
</organism>
<dbReference type="PANTHER" id="PTHR30511:SF0">
    <property type="entry name" value="ALANINE RACEMASE, CATABOLIC-RELATED"/>
    <property type="match status" value="1"/>
</dbReference>
<dbReference type="InterPro" id="IPR029066">
    <property type="entry name" value="PLP-binding_barrel"/>
</dbReference>
<dbReference type="Gene3D" id="3.20.20.10">
    <property type="entry name" value="Alanine racemase"/>
    <property type="match status" value="1"/>
</dbReference>
<comment type="caution">
    <text evidence="5">The sequence shown here is derived from an EMBL/GenBank/DDBJ whole genome shotgun (WGS) entry which is preliminary data.</text>
</comment>
<dbReference type="Gene3D" id="2.40.37.10">
    <property type="entry name" value="Lyase, Ornithine Decarboxylase, Chain A, domain 1"/>
    <property type="match status" value="1"/>
</dbReference>
<dbReference type="EC" id="5.1.1.1" evidence="5"/>
<accession>A0A9D1Z724</accession>
<dbReference type="SUPFAM" id="SSF51419">
    <property type="entry name" value="PLP-binding barrel"/>
    <property type="match status" value="1"/>
</dbReference>